<organism evidence="2 3">
    <name type="scientific">Streblomastix strix</name>
    <dbReference type="NCBI Taxonomy" id="222440"/>
    <lineage>
        <taxon>Eukaryota</taxon>
        <taxon>Metamonada</taxon>
        <taxon>Preaxostyla</taxon>
        <taxon>Oxymonadida</taxon>
        <taxon>Streblomastigidae</taxon>
        <taxon>Streblomastix</taxon>
    </lineage>
</organism>
<evidence type="ECO:0000313" key="2">
    <source>
        <dbReference type="EMBL" id="KAA6390856.1"/>
    </source>
</evidence>
<feature type="compositionally biased region" description="Polar residues" evidence="1">
    <location>
        <begin position="50"/>
        <end position="73"/>
    </location>
</feature>
<evidence type="ECO:0000313" key="3">
    <source>
        <dbReference type="Proteomes" id="UP000324800"/>
    </source>
</evidence>
<name>A0A5J4W843_9EUKA</name>
<dbReference type="PANTHER" id="PTHR33050">
    <property type="entry name" value="REVERSE TRANSCRIPTASE DOMAIN-CONTAINING PROTEIN"/>
    <property type="match status" value="1"/>
</dbReference>
<reference evidence="2 3" key="1">
    <citation type="submission" date="2019-03" db="EMBL/GenBank/DDBJ databases">
        <title>Single cell metagenomics reveals metabolic interactions within the superorganism composed of flagellate Streblomastix strix and complex community of Bacteroidetes bacteria on its surface.</title>
        <authorList>
            <person name="Treitli S.C."/>
            <person name="Kolisko M."/>
            <person name="Husnik F."/>
            <person name="Keeling P."/>
            <person name="Hampl V."/>
        </authorList>
    </citation>
    <scope>NUCLEOTIDE SEQUENCE [LARGE SCALE GENOMIC DNA]</scope>
    <source>
        <strain evidence="2">ST1C</strain>
    </source>
</reference>
<accession>A0A5J4W843</accession>
<dbReference type="EMBL" id="SNRW01003080">
    <property type="protein sequence ID" value="KAA6390856.1"/>
    <property type="molecule type" value="Genomic_DNA"/>
</dbReference>
<feature type="compositionally biased region" description="Basic and acidic residues" evidence="1">
    <location>
        <begin position="26"/>
        <end position="35"/>
    </location>
</feature>
<evidence type="ECO:0008006" key="4">
    <source>
        <dbReference type="Google" id="ProtNLM"/>
    </source>
</evidence>
<dbReference type="PANTHER" id="PTHR33050:SF7">
    <property type="entry name" value="RIBONUCLEASE H"/>
    <property type="match status" value="1"/>
</dbReference>
<dbReference type="InterPro" id="IPR052055">
    <property type="entry name" value="Hepadnavirus_pol/RT"/>
</dbReference>
<protein>
    <recommendedName>
        <fullName evidence="4">Reverse transcriptase domain-containing protein</fullName>
    </recommendedName>
</protein>
<gene>
    <name evidence="2" type="ORF">EZS28_013616</name>
</gene>
<evidence type="ECO:0000256" key="1">
    <source>
        <dbReference type="SAM" id="MobiDB-lite"/>
    </source>
</evidence>
<proteinExistence type="predicted"/>
<dbReference type="Proteomes" id="UP000324800">
    <property type="component" value="Unassembled WGS sequence"/>
</dbReference>
<feature type="region of interest" description="Disordered" evidence="1">
    <location>
        <begin position="1"/>
        <end position="74"/>
    </location>
</feature>
<comment type="caution">
    <text evidence="2">The sequence shown here is derived from an EMBL/GenBank/DDBJ whole genome shotgun (WGS) entry which is preliminary data.</text>
</comment>
<dbReference type="AlphaFoldDB" id="A0A5J4W843"/>
<sequence length="278" mass="32389">MESDKRNSQNQTNEETSSTLRQILTLRDDQRERQRNCNKISGETYRKTEQFQTQVSTSFTIPQHNGSLKGRSSNIERLEFDKDNEQNNYSRFKLTTDASPHDWSSTLETDKEIISEVKAITQGLVCFAKVSKNSQIKSPVIRIDNSTAVFNIRRRRASTSLIKEIKEVQQTIEKQGKQIQIDHITGVKIEIADALSRISRSWDYKLKEKIFKQTCLQINLNPTIYLFPQHFNNLLQRFMSTIKGHGEIAIYPLNLIWKKEFPWIHHPIPLFPVVLKNV</sequence>
<feature type="compositionally biased region" description="Polar residues" evidence="1">
    <location>
        <begin position="8"/>
        <end position="22"/>
    </location>
</feature>